<dbReference type="RefSeq" id="WP_390210801.1">
    <property type="nucleotide sequence ID" value="NZ_JBHTAH010000012.1"/>
</dbReference>
<keyword evidence="1" id="KW-1133">Transmembrane helix</keyword>
<evidence type="ECO:0000256" key="1">
    <source>
        <dbReference type="SAM" id="Phobius"/>
    </source>
</evidence>
<evidence type="ECO:0000313" key="3">
    <source>
        <dbReference type="Proteomes" id="UP001596461"/>
    </source>
</evidence>
<comment type="caution">
    <text evidence="2">The sequence shown here is derived from an EMBL/GenBank/DDBJ whole genome shotgun (WGS) entry which is preliminary data.</text>
</comment>
<name>A0ABD5WCA2_9EURY</name>
<accession>A0ABD5WCA2</accession>
<keyword evidence="1" id="KW-0472">Membrane</keyword>
<evidence type="ECO:0000313" key="2">
    <source>
        <dbReference type="EMBL" id="MFC7070588.1"/>
    </source>
</evidence>
<dbReference type="Proteomes" id="UP001596461">
    <property type="component" value="Unassembled WGS sequence"/>
</dbReference>
<feature type="transmembrane region" description="Helical" evidence="1">
    <location>
        <begin position="6"/>
        <end position="23"/>
    </location>
</feature>
<sequence>MSVVDWIFYVIMPAFLFLAIAGVPSIAESLILGLSASACLVTYIFLRIHSESQHVAIGASFVAVLLVSLVSIDALYAPEENIFELYLPYYGALAAWAFPTLMWQEAEWIGSRQIATEDSRAADSRGTGTPESTEPERLRHVLPEALGFLAAVSYTQLFVVLNVSGGSRLGSRLFLGFLVTWVIYRWWAE</sequence>
<reference evidence="2 3" key="1">
    <citation type="journal article" date="2019" name="Int. J. Syst. Evol. Microbiol.">
        <title>The Global Catalogue of Microorganisms (GCM) 10K type strain sequencing project: providing services to taxonomists for standard genome sequencing and annotation.</title>
        <authorList>
            <consortium name="The Broad Institute Genomics Platform"/>
            <consortium name="The Broad Institute Genome Sequencing Center for Infectious Disease"/>
            <person name="Wu L."/>
            <person name="Ma J."/>
        </authorList>
    </citation>
    <scope>NUCLEOTIDE SEQUENCE [LARGE SCALE GENOMIC DNA]</scope>
    <source>
        <strain evidence="2 3">DT31</strain>
    </source>
</reference>
<gene>
    <name evidence="2" type="ORF">ACFQL9_13120</name>
</gene>
<feature type="transmembrane region" description="Helical" evidence="1">
    <location>
        <begin position="30"/>
        <end position="49"/>
    </location>
</feature>
<organism evidence="2 3">
    <name type="scientific">Halobaculum lipolyticum</name>
    <dbReference type="NCBI Taxonomy" id="3032001"/>
    <lineage>
        <taxon>Archaea</taxon>
        <taxon>Methanobacteriati</taxon>
        <taxon>Methanobacteriota</taxon>
        <taxon>Stenosarchaea group</taxon>
        <taxon>Halobacteria</taxon>
        <taxon>Halobacteriales</taxon>
        <taxon>Haloferacaceae</taxon>
        <taxon>Halobaculum</taxon>
    </lineage>
</organism>
<keyword evidence="3" id="KW-1185">Reference proteome</keyword>
<feature type="transmembrane region" description="Helical" evidence="1">
    <location>
        <begin position="170"/>
        <end position="187"/>
    </location>
</feature>
<proteinExistence type="predicted"/>
<protein>
    <submittedName>
        <fullName evidence="2">Uncharacterized protein</fullName>
    </submittedName>
</protein>
<dbReference type="AlphaFoldDB" id="A0ABD5WCA2"/>
<feature type="transmembrane region" description="Helical" evidence="1">
    <location>
        <begin position="145"/>
        <end position="163"/>
    </location>
</feature>
<dbReference type="EMBL" id="JBHTAH010000012">
    <property type="protein sequence ID" value="MFC7070588.1"/>
    <property type="molecule type" value="Genomic_DNA"/>
</dbReference>
<feature type="transmembrane region" description="Helical" evidence="1">
    <location>
        <begin position="55"/>
        <end position="76"/>
    </location>
</feature>
<keyword evidence="1" id="KW-0812">Transmembrane</keyword>